<keyword evidence="3" id="KW-1185">Reference proteome</keyword>
<evidence type="ECO:0000313" key="2">
    <source>
        <dbReference type="EMBL" id="TFL00166.1"/>
    </source>
</evidence>
<dbReference type="Proteomes" id="UP000305067">
    <property type="component" value="Unassembled WGS sequence"/>
</dbReference>
<feature type="compositionally biased region" description="Basic and acidic residues" evidence="1">
    <location>
        <begin position="51"/>
        <end position="69"/>
    </location>
</feature>
<organism evidence="2 3">
    <name type="scientific">Pterulicium gracile</name>
    <dbReference type="NCBI Taxonomy" id="1884261"/>
    <lineage>
        <taxon>Eukaryota</taxon>
        <taxon>Fungi</taxon>
        <taxon>Dikarya</taxon>
        <taxon>Basidiomycota</taxon>
        <taxon>Agaricomycotina</taxon>
        <taxon>Agaricomycetes</taxon>
        <taxon>Agaricomycetidae</taxon>
        <taxon>Agaricales</taxon>
        <taxon>Pleurotineae</taxon>
        <taxon>Pterulaceae</taxon>
        <taxon>Pterulicium</taxon>
    </lineage>
</organism>
<feature type="region of interest" description="Disordered" evidence="1">
    <location>
        <begin position="51"/>
        <end position="77"/>
    </location>
</feature>
<dbReference type="AlphaFoldDB" id="A0A5C3QDN3"/>
<accession>A0A5C3QDN3</accession>
<proteinExistence type="predicted"/>
<dbReference type="EMBL" id="ML178830">
    <property type="protein sequence ID" value="TFL00166.1"/>
    <property type="molecule type" value="Genomic_DNA"/>
</dbReference>
<reference evidence="2 3" key="1">
    <citation type="journal article" date="2019" name="Nat. Ecol. Evol.">
        <title>Megaphylogeny resolves global patterns of mushroom evolution.</title>
        <authorList>
            <person name="Varga T."/>
            <person name="Krizsan K."/>
            <person name="Foldi C."/>
            <person name="Dima B."/>
            <person name="Sanchez-Garcia M."/>
            <person name="Sanchez-Ramirez S."/>
            <person name="Szollosi G.J."/>
            <person name="Szarkandi J.G."/>
            <person name="Papp V."/>
            <person name="Albert L."/>
            <person name="Andreopoulos W."/>
            <person name="Angelini C."/>
            <person name="Antonin V."/>
            <person name="Barry K.W."/>
            <person name="Bougher N.L."/>
            <person name="Buchanan P."/>
            <person name="Buyck B."/>
            <person name="Bense V."/>
            <person name="Catcheside P."/>
            <person name="Chovatia M."/>
            <person name="Cooper J."/>
            <person name="Damon W."/>
            <person name="Desjardin D."/>
            <person name="Finy P."/>
            <person name="Geml J."/>
            <person name="Haridas S."/>
            <person name="Hughes K."/>
            <person name="Justo A."/>
            <person name="Karasinski D."/>
            <person name="Kautmanova I."/>
            <person name="Kiss B."/>
            <person name="Kocsube S."/>
            <person name="Kotiranta H."/>
            <person name="LaButti K.M."/>
            <person name="Lechner B.E."/>
            <person name="Liimatainen K."/>
            <person name="Lipzen A."/>
            <person name="Lukacs Z."/>
            <person name="Mihaltcheva S."/>
            <person name="Morgado L.N."/>
            <person name="Niskanen T."/>
            <person name="Noordeloos M.E."/>
            <person name="Ohm R.A."/>
            <person name="Ortiz-Santana B."/>
            <person name="Ovrebo C."/>
            <person name="Racz N."/>
            <person name="Riley R."/>
            <person name="Savchenko A."/>
            <person name="Shiryaev A."/>
            <person name="Soop K."/>
            <person name="Spirin V."/>
            <person name="Szebenyi C."/>
            <person name="Tomsovsky M."/>
            <person name="Tulloss R.E."/>
            <person name="Uehling J."/>
            <person name="Grigoriev I.V."/>
            <person name="Vagvolgyi C."/>
            <person name="Papp T."/>
            <person name="Martin F.M."/>
            <person name="Miettinen O."/>
            <person name="Hibbett D.S."/>
            <person name="Nagy L.G."/>
        </authorList>
    </citation>
    <scope>NUCLEOTIDE SEQUENCE [LARGE SCALE GENOMIC DNA]</scope>
    <source>
        <strain evidence="2 3">CBS 309.79</strain>
    </source>
</reference>
<evidence type="ECO:0000313" key="3">
    <source>
        <dbReference type="Proteomes" id="UP000305067"/>
    </source>
</evidence>
<gene>
    <name evidence="2" type="ORF">BDV98DRAFT_121212</name>
</gene>
<name>A0A5C3QDN3_9AGAR</name>
<protein>
    <submittedName>
        <fullName evidence="2">Uncharacterized protein</fullName>
    </submittedName>
</protein>
<evidence type="ECO:0000256" key="1">
    <source>
        <dbReference type="SAM" id="MobiDB-lite"/>
    </source>
</evidence>
<sequence length="167" mass="18850">MYTIHFWHRIRRAPNRHTHSPVLRRRSTYTIRACSDVFAMYSVDLARLKSESKSEQSEPSWHAREDHPRPAAGEVPDLPLLSNQQIEELFTHAELVRAPLEEAAALRPQVEERVLMPLSEADVGSWEDGPVEPMNFAFVDVSSGSYVNLITRSSKGVEGNLKTSAKA</sequence>